<dbReference type="NCBIfam" id="TIGR01509">
    <property type="entry name" value="HAD-SF-IA-v3"/>
    <property type="match status" value="1"/>
</dbReference>
<protein>
    <submittedName>
        <fullName evidence="1">HAD family phosphatase</fullName>
    </submittedName>
</protein>
<dbReference type="InterPro" id="IPR036412">
    <property type="entry name" value="HAD-like_sf"/>
</dbReference>
<comment type="caution">
    <text evidence="1">The sequence shown here is derived from an EMBL/GenBank/DDBJ whole genome shotgun (WGS) entry which is preliminary data.</text>
</comment>
<dbReference type="PRINTS" id="PR00413">
    <property type="entry name" value="HADHALOGNASE"/>
</dbReference>
<dbReference type="Pfam" id="PF00702">
    <property type="entry name" value="Hydrolase"/>
    <property type="match status" value="1"/>
</dbReference>
<keyword evidence="2" id="KW-1185">Reference proteome</keyword>
<dbReference type="Proteomes" id="UP001209681">
    <property type="component" value="Unassembled WGS sequence"/>
</dbReference>
<reference evidence="1 2" key="1">
    <citation type="submission" date="2022-11" db="EMBL/GenBank/DDBJ databases">
        <title>Desulfobotulus tamanensis H1 sp. nov. - anaerobic, alkaliphilic, sulphate reducing bacterium isolated from terrestrial mud volcano.</title>
        <authorList>
            <person name="Frolova A."/>
            <person name="Merkel A.Y."/>
            <person name="Slobodkin A.I."/>
        </authorList>
    </citation>
    <scope>NUCLEOTIDE SEQUENCE [LARGE SCALE GENOMIC DNA]</scope>
    <source>
        <strain evidence="1 2">H1</strain>
    </source>
</reference>
<dbReference type="Gene3D" id="1.10.150.240">
    <property type="entry name" value="Putative phosphatase, domain 2"/>
    <property type="match status" value="1"/>
</dbReference>
<dbReference type="PANTHER" id="PTHR43611:SF3">
    <property type="entry name" value="FLAVIN MONONUCLEOTIDE HYDROLASE 1, CHLOROPLATIC"/>
    <property type="match status" value="1"/>
</dbReference>
<dbReference type="Gene3D" id="3.40.50.1000">
    <property type="entry name" value="HAD superfamily/HAD-like"/>
    <property type="match status" value="1"/>
</dbReference>
<proteinExistence type="predicted"/>
<gene>
    <name evidence="1" type="ORF">OOT00_02265</name>
</gene>
<accession>A0ABT3N5S1</accession>
<evidence type="ECO:0000313" key="2">
    <source>
        <dbReference type="Proteomes" id="UP001209681"/>
    </source>
</evidence>
<evidence type="ECO:0000313" key="1">
    <source>
        <dbReference type="EMBL" id="MCW7752808.1"/>
    </source>
</evidence>
<dbReference type="RefSeq" id="WP_265423670.1">
    <property type="nucleotide sequence ID" value="NZ_JAPFPW010000002.1"/>
</dbReference>
<dbReference type="InterPro" id="IPR023198">
    <property type="entry name" value="PGP-like_dom2"/>
</dbReference>
<dbReference type="EMBL" id="JAPFPW010000002">
    <property type="protein sequence ID" value="MCW7752808.1"/>
    <property type="molecule type" value="Genomic_DNA"/>
</dbReference>
<dbReference type="CDD" id="cd02603">
    <property type="entry name" value="HAD_sEH-N_like"/>
    <property type="match status" value="1"/>
</dbReference>
<dbReference type="SUPFAM" id="SSF56784">
    <property type="entry name" value="HAD-like"/>
    <property type="match status" value="1"/>
</dbReference>
<name>A0ABT3N5S1_9BACT</name>
<dbReference type="InterPro" id="IPR023214">
    <property type="entry name" value="HAD_sf"/>
</dbReference>
<dbReference type="PANTHER" id="PTHR43611">
    <property type="entry name" value="ALPHA-D-GLUCOSE 1-PHOSPHATE PHOSPHATASE"/>
    <property type="match status" value="1"/>
</dbReference>
<dbReference type="InterPro" id="IPR006439">
    <property type="entry name" value="HAD-SF_hydro_IA"/>
</dbReference>
<organism evidence="1 2">
    <name type="scientific">Desulfobotulus pelophilus</name>
    <dbReference type="NCBI Taxonomy" id="2823377"/>
    <lineage>
        <taxon>Bacteria</taxon>
        <taxon>Pseudomonadati</taxon>
        <taxon>Thermodesulfobacteriota</taxon>
        <taxon>Desulfobacteria</taxon>
        <taxon>Desulfobacterales</taxon>
        <taxon>Desulfobacteraceae</taxon>
        <taxon>Desulfobotulus</taxon>
    </lineage>
</organism>
<sequence length="217" mass="25247">MDEENFHFPELVLLDFGGVIAEEGFKTAMADLADSQGKNPETLKRQAFDLVYATGFTTGKIKDTSFWKIFRDMTGIEGEDAFLTNFVKERFVVRPFMLSLVMQLREAGIRTAVLSDQTHWLEELDERDHFFSCFDRVFNSYQAGITKKDPLFFLQVLDRMKASADRTLFVDDHKPHVERAMGLGMDAIWYREQEEFERAILARFPFILFPGEGRLFR</sequence>